<keyword evidence="1" id="KW-0560">Oxidoreductase</keyword>
<dbReference type="GO" id="GO:0006694">
    <property type="term" value="P:steroid biosynthetic process"/>
    <property type="evidence" value="ECO:0007669"/>
    <property type="project" value="InterPro"/>
</dbReference>
<feature type="domain" description="3-beta hydroxysteroid dehydrogenase/isomerase" evidence="2">
    <location>
        <begin position="209"/>
        <end position="333"/>
    </location>
</feature>
<dbReference type="InterPro" id="IPR050425">
    <property type="entry name" value="NAD(P)_dehydrat-like"/>
</dbReference>
<dbReference type="Gramene" id="Zm00001eb019480_T002">
    <property type="protein sequence ID" value="Zm00001eb019480_P002"/>
    <property type="gene ID" value="Zm00001eb019480"/>
</dbReference>
<evidence type="ECO:0000256" key="1">
    <source>
        <dbReference type="ARBA" id="ARBA00023002"/>
    </source>
</evidence>
<dbReference type="PANTHER" id="PTHR10366:SF829">
    <property type="entry name" value="NAD DEPENDENT EPIMERASE_DEHYDRATASE FAMILY PROTEIN, EXPRESSED"/>
    <property type="match status" value="1"/>
</dbReference>
<dbReference type="InterPro" id="IPR002225">
    <property type="entry name" value="3Beta_OHSteriod_DH/Estase"/>
</dbReference>
<dbReference type="Pfam" id="PF01073">
    <property type="entry name" value="3Beta_HSD"/>
    <property type="match status" value="2"/>
</dbReference>
<dbReference type="SUPFAM" id="SSF51735">
    <property type="entry name" value="NAD(P)-binding Rossmann-fold domains"/>
    <property type="match status" value="1"/>
</dbReference>
<name>A0A804LLJ6_MAIZE</name>
<keyword evidence="5" id="KW-1267">Proteomics identification</keyword>
<accession>A0A804LLJ6</accession>
<reference evidence="3" key="2">
    <citation type="submission" date="2019-07" db="EMBL/GenBank/DDBJ databases">
        <authorList>
            <person name="Seetharam A."/>
            <person name="Woodhouse M."/>
            <person name="Cannon E."/>
        </authorList>
    </citation>
    <scope>NUCLEOTIDE SEQUENCE [LARGE SCALE GENOMIC DNA]</scope>
    <source>
        <strain evidence="3">cv. B73</strain>
    </source>
</reference>
<dbReference type="Gene3D" id="3.40.50.720">
    <property type="entry name" value="NAD(P)-binding Rossmann-like Domain"/>
    <property type="match status" value="2"/>
</dbReference>
<evidence type="ECO:0000313" key="4">
    <source>
        <dbReference type="Proteomes" id="UP000007305"/>
    </source>
</evidence>
<organism evidence="3 4">
    <name type="scientific">Zea mays</name>
    <name type="common">Maize</name>
    <dbReference type="NCBI Taxonomy" id="4577"/>
    <lineage>
        <taxon>Eukaryota</taxon>
        <taxon>Viridiplantae</taxon>
        <taxon>Streptophyta</taxon>
        <taxon>Embryophyta</taxon>
        <taxon>Tracheophyta</taxon>
        <taxon>Spermatophyta</taxon>
        <taxon>Magnoliopsida</taxon>
        <taxon>Liliopsida</taxon>
        <taxon>Poales</taxon>
        <taxon>Poaceae</taxon>
        <taxon>PACMAD clade</taxon>
        <taxon>Panicoideae</taxon>
        <taxon>Andropogonodae</taxon>
        <taxon>Andropogoneae</taxon>
        <taxon>Tripsacinae</taxon>
        <taxon>Zea</taxon>
    </lineage>
</organism>
<dbReference type="InParanoid" id="A0A804LLJ6"/>
<protein>
    <recommendedName>
        <fullName evidence="2">3-beta hydroxysteroid dehydrogenase/isomerase domain-containing protein</fullName>
    </recommendedName>
</protein>
<reference evidence="3" key="3">
    <citation type="submission" date="2021-05" db="UniProtKB">
        <authorList>
            <consortium name="EnsemblPlants"/>
        </authorList>
    </citation>
    <scope>IDENTIFICATION</scope>
    <source>
        <strain evidence="3">cv. B73</strain>
    </source>
</reference>
<evidence type="ECO:0000313" key="3">
    <source>
        <dbReference type="EnsemblPlants" id="Zm00001eb019480_P002"/>
    </source>
</evidence>
<keyword evidence="4" id="KW-1185">Reference proteome</keyword>
<evidence type="ECO:0000259" key="2">
    <source>
        <dbReference type="Pfam" id="PF01073"/>
    </source>
</evidence>
<dbReference type="GO" id="GO:0016616">
    <property type="term" value="F:oxidoreductase activity, acting on the CH-OH group of donors, NAD or NADP as acceptor"/>
    <property type="evidence" value="ECO:0000318"/>
    <property type="project" value="GO_Central"/>
</dbReference>
<dbReference type="AlphaFoldDB" id="A0A804LLJ6"/>
<proteinExistence type="evidence at protein level"/>
<dbReference type="Proteomes" id="UP000007305">
    <property type="component" value="Chromosome 1"/>
</dbReference>
<feature type="domain" description="3-beta hydroxysteroid dehydrogenase/isomerase" evidence="2">
    <location>
        <begin position="25"/>
        <end position="172"/>
    </location>
</feature>
<evidence type="ECO:0007829" key="5">
    <source>
        <dbReference type="PeptideAtlas" id="A0A804LLJ6"/>
    </source>
</evidence>
<reference evidence="4" key="1">
    <citation type="submission" date="2015-12" db="EMBL/GenBank/DDBJ databases">
        <title>Update maize B73 reference genome by single molecule sequencing technologies.</title>
        <authorList>
            <consortium name="Maize Genome Sequencing Project"/>
            <person name="Ware D."/>
        </authorList>
    </citation>
    <scope>NUCLEOTIDE SEQUENCE [LARGE SCALE GENOMIC DNA]</scope>
    <source>
        <strain evidence="4">cv. B73</strain>
    </source>
</reference>
<dbReference type="PANTHER" id="PTHR10366">
    <property type="entry name" value="NAD DEPENDENT EPIMERASE/DEHYDRATASE"/>
    <property type="match status" value="1"/>
</dbReference>
<dbReference type="EnsemblPlants" id="Zm00001eb019480_T002">
    <property type="protein sequence ID" value="Zm00001eb019480_P002"/>
    <property type="gene ID" value="Zm00001eb019480"/>
</dbReference>
<dbReference type="InterPro" id="IPR036291">
    <property type="entry name" value="NAD(P)-bd_dom_sf"/>
</dbReference>
<sequence length="421" mass="47325">MVGSQYDDDDDDNVVVGRRQTRWYAVTGGRGFMARHLVAALLRSGEWRVRVTDLAPTLALGHGETEGILSDALRDGRAVYASVDVCNLDQLTKAFEGVDVVFHTAAADPSKNNLQLHYKRLTWRVRTKNVIDACKICKVKRLIHTSTSAVVFDGVHGLFDADESLPYPDKPSARDPQERPYLFFHTQRRTGAAVEPKKRRRPRAAAVLEQFPDAYAQTKAEAEKLVIKANGINGLLTCCIRPGSMFGPGDIMMPTLDRYGWSNVTIGEGKNYDDFVYVENVVHGHLCADKTLSTIEGARTSGGKAYFITNMEPMNMWDFLYLVQEELGYKRIFKIRVPIIVIKPASYLIELAYRAVFSHFGTCQPQILTPARIRYVTLNRTFSCNKAVEELGYKPIVTLQDGLKKAVKSYIQLRDKDLPKI</sequence>